<evidence type="ECO:0000259" key="1">
    <source>
        <dbReference type="Pfam" id="PF00535"/>
    </source>
</evidence>
<dbReference type="EMBL" id="BARV01000064">
    <property type="protein sequence ID" value="GAH92697.1"/>
    <property type="molecule type" value="Genomic_DNA"/>
</dbReference>
<dbReference type="Gene3D" id="3.90.550.10">
    <property type="entry name" value="Spore Coat Polysaccharide Biosynthesis Protein SpsA, Chain A"/>
    <property type="match status" value="1"/>
</dbReference>
<dbReference type="AlphaFoldDB" id="X1JFC2"/>
<gene>
    <name evidence="2" type="ORF">S06H3_00383</name>
</gene>
<comment type="caution">
    <text evidence="2">The sequence shown here is derived from an EMBL/GenBank/DDBJ whole genome shotgun (WGS) entry which is preliminary data.</text>
</comment>
<dbReference type="PANTHER" id="PTHR48090">
    <property type="entry name" value="UNDECAPRENYL-PHOSPHATE 4-DEOXY-4-FORMAMIDO-L-ARABINOSE TRANSFERASE-RELATED"/>
    <property type="match status" value="1"/>
</dbReference>
<evidence type="ECO:0000313" key="2">
    <source>
        <dbReference type="EMBL" id="GAH92697.1"/>
    </source>
</evidence>
<dbReference type="InterPro" id="IPR029044">
    <property type="entry name" value="Nucleotide-diphossugar_trans"/>
</dbReference>
<dbReference type="InterPro" id="IPR001173">
    <property type="entry name" value="Glyco_trans_2-like"/>
</dbReference>
<organism evidence="2">
    <name type="scientific">marine sediment metagenome</name>
    <dbReference type="NCBI Taxonomy" id="412755"/>
    <lineage>
        <taxon>unclassified sequences</taxon>
        <taxon>metagenomes</taxon>
        <taxon>ecological metagenomes</taxon>
    </lineage>
</organism>
<dbReference type="Pfam" id="PF00535">
    <property type="entry name" value="Glycos_transf_2"/>
    <property type="match status" value="1"/>
</dbReference>
<protein>
    <recommendedName>
        <fullName evidence="1">Glycosyltransferase 2-like domain-containing protein</fullName>
    </recommendedName>
</protein>
<feature type="domain" description="Glycosyltransferase 2-like" evidence="1">
    <location>
        <begin position="19"/>
        <end position="163"/>
    </location>
</feature>
<name>X1JFC2_9ZZZZ</name>
<dbReference type="CDD" id="cd04179">
    <property type="entry name" value="DPM_DPG-synthase_like"/>
    <property type="match status" value="1"/>
</dbReference>
<dbReference type="SUPFAM" id="SSF53448">
    <property type="entry name" value="Nucleotide-diphospho-sugar transferases"/>
    <property type="match status" value="1"/>
</dbReference>
<sequence length="249" mass="28294">MKSSNIKLKKKNNNTKIAILIPAYNEEKYIKGVIKDCFKYRLDIVIVDDGSTDNTLEVVKSIPVPKNFKITLIKHSKNLGKGQSLKTGFSYIVKNNYSGVITIDADGQHKTSEIKNFLKVIEKENPDLIIGDRLGNTKNMPFIRLATNVFTSWVISNIAGIRISDVQSGFRYISAKALKNIKLETKNFDTEPEIIIKASWLGYNIKNIPISTIYNKNFVSYVNPVIDTIKFFKLVFNSCKCKRKLYKKG</sequence>
<dbReference type="InterPro" id="IPR050256">
    <property type="entry name" value="Glycosyltransferase_2"/>
</dbReference>
<accession>X1JFC2</accession>
<reference evidence="2" key="1">
    <citation type="journal article" date="2014" name="Front. Microbiol.">
        <title>High frequency of phylogenetically diverse reductive dehalogenase-homologous genes in deep subseafloor sedimentary metagenomes.</title>
        <authorList>
            <person name="Kawai M."/>
            <person name="Futagami T."/>
            <person name="Toyoda A."/>
            <person name="Takaki Y."/>
            <person name="Nishi S."/>
            <person name="Hori S."/>
            <person name="Arai W."/>
            <person name="Tsubouchi T."/>
            <person name="Morono Y."/>
            <person name="Uchiyama I."/>
            <person name="Ito T."/>
            <person name="Fujiyama A."/>
            <person name="Inagaki F."/>
            <person name="Takami H."/>
        </authorList>
    </citation>
    <scope>NUCLEOTIDE SEQUENCE</scope>
    <source>
        <strain evidence="2">Expedition CK06-06</strain>
    </source>
</reference>
<dbReference type="PANTHER" id="PTHR48090:SF7">
    <property type="entry name" value="RFBJ PROTEIN"/>
    <property type="match status" value="1"/>
</dbReference>
<proteinExistence type="predicted"/>